<evidence type="ECO:0000256" key="7">
    <source>
        <dbReference type="ARBA" id="ARBA00023136"/>
    </source>
</evidence>
<protein>
    <submittedName>
        <fullName evidence="11">Uncharacterized protein</fullName>
    </submittedName>
</protein>
<dbReference type="Pfam" id="PF00153">
    <property type="entry name" value="Mito_carr"/>
    <property type="match status" value="1"/>
</dbReference>
<evidence type="ECO:0000313" key="12">
    <source>
        <dbReference type="Proteomes" id="UP001189429"/>
    </source>
</evidence>
<feature type="compositionally biased region" description="Polar residues" evidence="10">
    <location>
        <begin position="1"/>
        <end position="18"/>
    </location>
</feature>
<feature type="compositionally biased region" description="Basic and acidic residues" evidence="10">
    <location>
        <begin position="249"/>
        <end position="260"/>
    </location>
</feature>
<evidence type="ECO:0000256" key="2">
    <source>
        <dbReference type="ARBA" id="ARBA00006375"/>
    </source>
</evidence>
<dbReference type="SUPFAM" id="SSF103506">
    <property type="entry name" value="Mitochondrial carrier"/>
    <property type="match status" value="1"/>
</dbReference>
<evidence type="ECO:0000256" key="6">
    <source>
        <dbReference type="ARBA" id="ARBA00022989"/>
    </source>
</evidence>
<sequence>MFMCCSSSNRSDLTTPPRHSQHVGPPLSSSEEEKHRHEAKDEDEWELPFRRARPRALPDTGAPVQPVRELRDSTLLHEVLAGGAVSEEPTYVRDLWPSGLLLVATRRPGCWMSREQARAVDEAHAEAVGSAEGRPRLAAVVRTSFFDEDPGERRRLQRGGGVPGVLPGRRLRRRLPQRVQGAGRPSVHGRRLLRGGGRVDAAAHGRLQGPARARFAEGARVPGARRRPLGPRGPRGARPRGRRGRHGRRDVGRASRRGEHPGAGLPGLGRRQPGGQRGPEPAGHLRTRMQAGPRAGRAAAGGATAGGTARALRLLFAAGGVRGLWLPGLTATMWRRARRGAVVWPSDFPLREFGGSICGGADRFGVGKVFAALCSGVVGGVLSNPIDVVRVRLMLDERRYVSTLGALPALVREEGAAGCARGMGPSLARAALVNAG</sequence>
<dbReference type="Proteomes" id="UP001189429">
    <property type="component" value="Unassembled WGS sequence"/>
</dbReference>
<feature type="region of interest" description="Disordered" evidence="10">
    <location>
        <begin position="173"/>
        <end position="302"/>
    </location>
</feature>
<evidence type="ECO:0000313" key="11">
    <source>
        <dbReference type="EMBL" id="CAK0866561.1"/>
    </source>
</evidence>
<reference evidence="11" key="1">
    <citation type="submission" date="2023-10" db="EMBL/GenBank/DDBJ databases">
        <authorList>
            <person name="Chen Y."/>
            <person name="Shah S."/>
            <person name="Dougan E. K."/>
            <person name="Thang M."/>
            <person name="Chan C."/>
        </authorList>
    </citation>
    <scope>NUCLEOTIDE SEQUENCE [LARGE SCALE GENOMIC DNA]</scope>
</reference>
<comment type="similarity">
    <text evidence="2 9">Belongs to the mitochondrial carrier (TC 2.A.29) family.</text>
</comment>
<evidence type="ECO:0000256" key="10">
    <source>
        <dbReference type="SAM" id="MobiDB-lite"/>
    </source>
</evidence>
<feature type="repeat" description="Solcar" evidence="8">
    <location>
        <begin position="367"/>
        <end position="436"/>
    </location>
</feature>
<feature type="compositionally biased region" description="Low complexity" evidence="10">
    <location>
        <begin position="291"/>
        <end position="302"/>
    </location>
</feature>
<dbReference type="PROSITE" id="PS50920">
    <property type="entry name" value="SOLCAR"/>
    <property type="match status" value="1"/>
</dbReference>
<feature type="compositionally biased region" description="Low complexity" evidence="10">
    <location>
        <begin position="268"/>
        <end position="282"/>
    </location>
</feature>
<dbReference type="InterPro" id="IPR018108">
    <property type="entry name" value="MCP_transmembrane"/>
</dbReference>
<comment type="caution">
    <text evidence="11">The sequence shown here is derived from an EMBL/GenBank/DDBJ whole genome shotgun (WGS) entry which is preliminary data.</text>
</comment>
<dbReference type="InterPro" id="IPR050391">
    <property type="entry name" value="Mito_Metabolite_Transporter"/>
</dbReference>
<keyword evidence="3 9" id="KW-0813">Transport</keyword>
<gene>
    <name evidence="11" type="ORF">PCOR1329_LOCUS53715</name>
</gene>
<evidence type="ECO:0000256" key="8">
    <source>
        <dbReference type="PROSITE-ProRule" id="PRU00282"/>
    </source>
</evidence>
<dbReference type="Gene3D" id="1.50.40.10">
    <property type="entry name" value="Mitochondrial carrier domain"/>
    <property type="match status" value="1"/>
</dbReference>
<proteinExistence type="inferred from homology"/>
<dbReference type="PANTHER" id="PTHR45618">
    <property type="entry name" value="MITOCHONDRIAL DICARBOXYLATE CARRIER-RELATED"/>
    <property type="match status" value="1"/>
</dbReference>
<accession>A0ABN9V5J0</accession>
<dbReference type="InterPro" id="IPR023395">
    <property type="entry name" value="MCP_dom_sf"/>
</dbReference>
<feature type="compositionally biased region" description="Basic and acidic residues" evidence="10">
    <location>
        <begin position="31"/>
        <end position="40"/>
    </location>
</feature>
<keyword evidence="12" id="KW-1185">Reference proteome</keyword>
<evidence type="ECO:0000256" key="1">
    <source>
        <dbReference type="ARBA" id="ARBA00004141"/>
    </source>
</evidence>
<comment type="subcellular location">
    <subcellularLocation>
        <location evidence="1">Membrane</location>
        <topology evidence="1">Multi-pass membrane protein</topology>
    </subcellularLocation>
</comment>
<name>A0ABN9V5J0_9DINO</name>
<evidence type="ECO:0000256" key="3">
    <source>
        <dbReference type="ARBA" id="ARBA00022448"/>
    </source>
</evidence>
<feature type="compositionally biased region" description="Basic residues" evidence="10">
    <location>
        <begin position="223"/>
        <end position="248"/>
    </location>
</feature>
<keyword evidence="5" id="KW-0677">Repeat</keyword>
<evidence type="ECO:0000256" key="5">
    <source>
        <dbReference type="ARBA" id="ARBA00022737"/>
    </source>
</evidence>
<dbReference type="EMBL" id="CAUYUJ010016549">
    <property type="protein sequence ID" value="CAK0866561.1"/>
    <property type="molecule type" value="Genomic_DNA"/>
</dbReference>
<keyword evidence="6" id="KW-1133">Transmembrane helix</keyword>
<feature type="region of interest" description="Disordered" evidence="10">
    <location>
        <begin position="1"/>
        <end position="63"/>
    </location>
</feature>
<keyword evidence="7 8" id="KW-0472">Membrane</keyword>
<keyword evidence="4 8" id="KW-0812">Transmembrane</keyword>
<evidence type="ECO:0000256" key="4">
    <source>
        <dbReference type="ARBA" id="ARBA00022692"/>
    </source>
</evidence>
<organism evidence="11 12">
    <name type="scientific">Prorocentrum cordatum</name>
    <dbReference type="NCBI Taxonomy" id="2364126"/>
    <lineage>
        <taxon>Eukaryota</taxon>
        <taxon>Sar</taxon>
        <taxon>Alveolata</taxon>
        <taxon>Dinophyceae</taxon>
        <taxon>Prorocentrales</taxon>
        <taxon>Prorocentraceae</taxon>
        <taxon>Prorocentrum</taxon>
    </lineage>
</organism>
<evidence type="ECO:0000256" key="9">
    <source>
        <dbReference type="RuleBase" id="RU000488"/>
    </source>
</evidence>